<feature type="region of interest" description="Disordered" evidence="1">
    <location>
        <begin position="47"/>
        <end position="76"/>
    </location>
</feature>
<evidence type="ECO:0000256" key="1">
    <source>
        <dbReference type="SAM" id="MobiDB-lite"/>
    </source>
</evidence>
<keyword evidence="3" id="KW-1185">Reference proteome</keyword>
<name>A0A4C1W9M2_EUMVA</name>
<reference evidence="2 3" key="1">
    <citation type="journal article" date="2019" name="Commun. Biol.">
        <title>The bagworm genome reveals a unique fibroin gene that provides high tensile strength.</title>
        <authorList>
            <person name="Kono N."/>
            <person name="Nakamura H."/>
            <person name="Ohtoshi R."/>
            <person name="Tomita M."/>
            <person name="Numata K."/>
            <person name="Arakawa K."/>
        </authorList>
    </citation>
    <scope>NUCLEOTIDE SEQUENCE [LARGE SCALE GENOMIC DNA]</scope>
</reference>
<sequence>MTIDKRVRNIMVRSGDRFRLKPEKSDTTSGHENEVAMWRPNRVIVKGVQRRRSGHDADTSWREVGDTRNASGAESSARKWSLEIVLRRLSFLKSRLTDGSLT</sequence>
<gene>
    <name evidence="2" type="ORF">EVAR_14263_1</name>
</gene>
<dbReference type="Proteomes" id="UP000299102">
    <property type="component" value="Unassembled WGS sequence"/>
</dbReference>
<proteinExistence type="predicted"/>
<dbReference type="AlphaFoldDB" id="A0A4C1W9M2"/>
<organism evidence="2 3">
    <name type="scientific">Eumeta variegata</name>
    <name type="common">Bagworm moth</name>
    <name type="synonym">Eumeta japonica</name>
    <dbReference type="NCBI Taxonomy" id="151549"/>
    <lineage>
        <taxon>Eukaryota</taxon>
        <taxon>Metazoa</taxon>
        <taxon>Ecdysozoa</taxon>
        <taxon>Arthropoda</taxon>
        <taxon>Hexapoda</taxon>
        <taxon>Insecta</taxon>
        <taxon>Pterygota</taxon>
        <taxon>Neoptera</taxon>
        <taxon>Endopterygota</taxon>
        <taxon>Lepidoptera</taxon>
        <taxon>Glossata</taxon>
        <taxon>Ditrysia</taxon>
        <taxon>Tineoidea</taxon>
        <taxon>Psychidae</taxon>
        <taxon>Oiketicinae</taxon>
        <taxon>Eumeta</taxon>
    </lineage>
</organism>
<dbReference type="EMBL" id="BGZK01000508">
    <property type="protein sequence ID" value="GBP47731.1"/>
    <property type="molecule type" value="Genomic_DNA"/>
</dbReference>
<comment type="caution">
    <text evidence="2">The sequence shown here is derived from an EMBL/GenBank/DDBJ whole genome shotgun (WGS) entry which is preliminary data.</text>
</comment>
<accession>A0A4C1W9M2</accession>
<feature type="compositionally biased region" description="Basic and acidic residues" evidence="1">
    <location>
        <begin position="54"/>
        <end position="66"/>
    </location>
</feature>
<evidence type="ECO:0000313" key="3">
    <source>
        <dbReference type="Proteomes" id="UP000299102"/>
    </source>
</evidence>
<protein>
    <submittedName>
        <fullName evidence="2">Uncharacterized protein</fullName>
    </submittedName>
</protein>
<evidence type="ECO:0000313" key="2">
    <source>
        <dbReference type="EMBL" id="GBP47731.1"/>
    </source>
</evidence>